<dbReference type="AlphaFoldDB" id="A0AAD4GP51"/>
<gene>
    <name evidence="1" type="ORF">FE257_002311</name>
</gene>
<reference evidence="1" key="2">
    <citation type="submission" date="2020-02" db="EMBL/GenBank/DDBJ databases">
        <authorList>
            <person name="Gilchrist C.L.M."/>
            <person name="Chooi Y.-H."/>
        </authorList>
    </citation>
    <scope>NUCLEOTIDE SEQUENCE</scope>
    <source>
        <strain evidence="1">MST-FP2251</strain>
    </source>
</reference>
<keyword evidence="2" id="KW-1185">Reference proteome</keyword>
<name>A0AAD4GP51_ASPNN</name>
<proteinExistence type="predicted"/>
<comment type="caution">
    <text evidence="1">The sequence shown here is derived from an EMBL/GenBank/DDBJ whole genome shotgun (WGS) entry which is preliminary data.</text>
</comment>
<organism evidence="1 2">
    <name type="scientific">Aspergillus nanangensis</name>
    <dbReference type="NCBI Taxonomy" id="2582783"/>
    <lineage>
        <taxon>Eukaryota</taxon>
        <taxon>Fungi</taxon>
        <taxon>Dikarya</taxon>
        <taxon>Ascomycota</taxon>
        <taxon>Pezizomycotina</taxon>
        <taxon>Eurotiomycetes</taxon>
        <taxon>Eurotiomycetidae</taxon>
        <taxon>Eurotiales</taxon>
        <taxon>Aspergillaceae</taxon>
        <taxon>Aspergillus</taxon>
        <taxon>Aspergillus subgen. Circumdati</taxon>
    </lineage>
</organism>
<dbReference type="EMBL" id="VCAU01000135">
    <property type="protein sequence ID" value="KAF9884081.1"/>
    <property type="molecule type" value="Genomic_DNA"/>
</dbReference>
<evidence type="ECO:0000313" key="2">
    <source>
        <dbReference type="Proteomes" id="UP001194746"/>
    </source>
</evidence>
<reference evidence="1" key="1">
    <citation type="journal article" date="2019" name="Beilstein J. Org. Chem.">
        <title>Nanangenines: drimane sesquiterpenoids as the dominant metabolite cohort of a novel Australian fungus, Aspergillus nanangensis.</title>
        <authorList>
            <person name="Lacey H.J."/>
            <person name="Gilchrist C.L.M."/>
            <person name="Crombie A."/>
            <person name="Kalaitzis J.A."/>
            <person name="Vuong D."/>
            <person name="Rutledge P.J."/>
            <person name="Turner P."/>
            <person name="Pitt J.I."/>
            <person name="Lacey E."/>
            <person name="Chooi Y.H."/>
            <person name="Piggott A.M."/>
        </authorList>
    </citation>
    <scope>NUCLEOTIDE SEQUENCE</scope>
    <source>
        <strain evidence="1">MST-FP2251</strain>
    </source>
</reference>
<evidence type="ECO:0000313" key="1">
    <source>
        <dbReference type="EMBL" id="KAF9884081.1"/>
    </source>
</evidence>
<sequence>MHSESQGTVDVYAYSGSIWRPCEKVKFSEVFEAFRSQDPSHIVIFAPSKAIVPLADRVCDKLNDIAQALDDARGRTEDTDETEESQNDALYKFTVQDDFHTEEQTISLFMRHIPKTELQIGLFLDVPDKFKTYLQSKIRSISRPDPSLEFLTHEIVAWHEAFFNQIAEACKERPAVDRNK</sequence>
<dbReference type="Proteomes" id="UP001194746">
    <property type="component" value="Unassembled WGS sequence"/>
</dbReference>
<protein>
    <submittedName>
        <fullName evidence="1">Uncharacterized protein</fullName>
    </submittedName>
</protein>
<accession>A0AAD4GP51</accession>